<proteinExistence type="predicted"/>
<evidence type="ECO:0000313" key="2">
    <source>
        <dbReference type="Proteomes" id="UP001596287"/>
    </source>
</evidence>
<name>A0ABW1PJH4_9FLAO</name>
<evidence type="ECO:0000313" key="1">
    <source>
        <dbReference type="EMBL" id="MFC6095678.1"/>
    </source>
</evidence>
<organism evidence="1 2">
    <name type="scientific">Flavobacterium qiangtangense</name>
    <dbReference type="NCBI Taxonomy" id="1442595"/>
    <lineage>
        <taxon>Bacteria</taxon>
        <taxon>Pseudomonadati</taxon>
        <taxon>Bacteroidota</taxon>
        <taxon>Flavobacteriia</taxon>
        <taxon>Flavobacteriales</taxon>
        <taxon>Flavobacteriaceae</taxon>
        <taxon>Flavobacterium</taxon>
    </lineage>
</organism>
<sequence length="231" mass="24948">MGISAATSCTSDSANEDNLILKVSAARTVETIANSNNEFDSAGKVYSELLDSYYAIGCQSQEINAVAELVDSIANTNVSFSELSGTSIDALETVELQQLLDYDITDLTSVINTTNLSNTAKTKLSNFLSGILDFSTDDDYYSIYNFIIEYEAETNSDASISKADKKALLTISSIVRYAAAHERKRPKKNHDPDWYLLVGSIIGTTSGINDGAQGAVLLTVAIGIIENERLK</sequence>
<dbReference type="Proteomes" id="UP001596287">
    <property type="component" value="Unassembled WGS sequence"/>
</dbReference>
<keyword evidence="2" id="KW-1185">Reference proteome</keyword>
<gene>
    <name evidence="1" type="ORF">ACFPVY_03385</name>
</gene>
<reference evidence="2" key="1">
    <citation type="journal article" date="2019" name="Int. J. Syst. Evol. Microbiol.">
        <title>The Global Catalogue of Microorganisms (GCM) 10K type strain sequencing project: providing services to taxonomists for standard genome sequencing and annotation.</title>
        <authorList>
            <consortium name="The Broad Institute Genomics Platform"/>
            <consortium name="The Broad Institute Genome Sequencing Center for Infectious Disease"/>
            <person name="Wu L."/>
            <person name="Ma J."/>
        </authorList>
    </citation>
    <scope>NUCLEOTIDE SEQUENCE [LARGE SCALE GENOMIC DNA]</scope>
    <source>
        <strain evidence="2">CCUG 49679</strain>
    </source>
</reference>
<protein>
    <recommendedName>
        <fullName evidence="3">Lipoprotein</fullName>
    </recommendedName>
</protein>
<dbReference type="RefSeq" id="WP_379790334.1">
    <property type="nucleotide sequence ID" value="NZ_JBHSQB010000004.1"/>
</dbReference>
<comment type="caution">
    <text evidence="1">The sequence shown here is derived from an EMBL/GenBank/DDBJ whole genome shotgun (WGS) entry which is preliminary data.</text>
</comment>
<dbReference type="EMBL" id="JBHSQB010000004">
    <property type="protein sequence ID" value="MFC6095678.1"/>
    <property type="molecule type" value="Genomic_DNA"/>
</dbReference>
<evidence type="ECO:0008006" key="3">
    <source>
        <dbReference type="Google" id="ProtNLM"/>
    </source>
</evidence>
<accession>A0ABW1PJH4</accession>